<dbReference type="EMBL" id="MHLH01000015">
    <property type="protein sequence ID" value="OGZ03681.1"/>
    <property type="molecule type" value="Genomic_DNA"/>
</dbReference>
<dbReference type="InterPro" id="IPR003395">
    <property type="entry name" value="RecF/RecN/SMC_N"/>
</dbReference>
<feature type="coiled-coil region" evidence="1">
    <location>
        <begin position="402"/>
        <end position="457"/>
    </location>
</feature>
<dbReference type="Gene3D" id="3.40.50.300">
    <property type="entry name" value="P-loop containing nucleotide triphosphate hydrolases"/>
    <property type="match status" value="2"/>
</dbReference>
<dbReference type="STRING" id="1798657.A2648_01865"/>
<dbReference type="Proteomes" id="UP000178841">
    <property type="component" value="Unassembled WGS sequence"/>
</dbReference>
<evidence type="ECO:0000313" key="3">
    <source>
        <dbReference type="EMBL" id="OGZ03681.1"/>
    </source>
</evidence>
<protein>
    <recommendedName>
        <fullName evidence="2">RecF/RecN/SMC N-terminal domain-containing protein</fullName>
    </recommendedName>
</protein>
<feature type="domain" description="RecF/RecN/SMC N-terminal" evidence="2">
    <location>
        <begin position="1"/>
        <end position="738"/>
    </location>
</feature>
<name>A0A1G2CSN9_9BACT</name>
<dbReference type="InterPro" id="IPR027417">
    <property type="entry name" value="P-loop_NTPase"/>
</dbReference>
<evidence type="ECO:0000259" key="2">
    <source>
        <dbReference type="Pfam" id="PF02463"/>
    </source>
</evidence>
<accession>A0A1G2CSN9</accession>
<dbReference type="SUPFAM" id="SSF52540">
    <property type="entry name" value="P-loop containing nucleoside triphosphate hydrolases"/>
    <property type="match status" value="1"/>
</dbReference>
<proteinExistence type="predicted"/>
<evidence type="ECO:0000313" key="4">
    <source>
        <dbReference type="Proteomes" id="UP000178841"/>
    </source>
</evidence>
<dbReference type="PANTHER" id="PTHR43977">
    <property type="entry name" value="STRUCTURAL MAINTENANCE OF CHROMOSOMES PROTEIN 3"/>
    <property type="match status" value="1"/>
</dbReference>
<evidence type="ECO:0000256" key="1">
    <source>
        <dbReference type="SAM" id="Coils"/>
    </source>
</evidence>
<dbReference type="AlphaFoldDB" id="A0A1G2CSN9"/>
<sequence length="753" mass="85171">MLKRLELTGFKSFAKKTPLEFSQKITAIVGPNGSGKSNVAEAIRFVLGEQSMKSLRGKLGTDLIFKGGKSGGALGRASVSIVFDNKKRSFGKHETGEGSINLDFDEIIISREVYGDGTNHYLVNDSQVRLKDILEILAPLNIGSSGHHIISQGEADKILNASIKEKKEMIEDALGLRVYQYKIIESERKLGKTNENIKEAESLRRELAPHILFLKKQVEKIEKAREMREELKGFYLEYFNREDKLLKQEKENLKYSSKVRKELAELEETLTRLKNELSLSPENVASEQGARENDRLLQEIRNKKDEVSRRIGRLEGIIELEDERAKEIKSQGSFALSTINFFEVKTFGEKIIELAGDAIARRDSGFFEKALSEIKSLVSRFITEKEEEGSLAHKEEKIFGKIAELKKEKNSAVEELRILSKEEEGIVKRIAQSKKELEDAKENLRDKERSFFELSSKRSELSAQVGIFSIQEEKFRSEEEDFAREFKEAIVLVGEAVNSYQTLSFGEEDKNGQEVRRKKIERIKIRLEDAGIGGGEDVLKEYETTFTRDKFLEGELADLKQSKTSLEGLIADLKEKLSVEFKEGISKINTQFSEFFKLMFGGGTASLSLVKKEKRRYSAEEEEEGELFNDEEKEFEEGIEINISLPQKKMKDLNMLSGGERALTSIALLFAITQVNPPPFLVLDETDAALDEANSSKYGQMLKDLSKFSNLIVITHNRETMSCANVLYGITMGADGTSRMLSVKFNEATAYAK</sequence>
<organism evidence="3 4">
    <name type="scientific">Candidatus Lloydbacteria bacterium RIFCSPHIGHO2_01_FULL_41_20</name>
    <dbReference type="NCBI Taxonomy" id="1798657"/>
    <lineage>
        <taxon>Bacteria</taxon>
        <taxon>Candidatus Lloydiibacteriota</taxon>
    </lineage>
</organism>
<reference evidence="3 4" key="1">
    <citation type="journal article" date="2016" name="Nat. Commun.">
        <title>Thousands of microbial genomes shed light on interconnected biogeochemical processes in an aquifer system.</title>
        <authorList>
            <person name="Anantharaman K."/>
            <person name="Brown C.T."/>
            <person name="Hug L.A."/>
            <person name="Sharon I."/>
            <person name="Castelle C.J."/>
            <person name="Probst A.J."/>
            <person name="Thomas B.C."/>
            <person name="Singh A."/>
            <person name="Wilkins M.J."/>
            <person name="Karaoz U."/>
            <person name="Brodie E.L."/>
            <person name="Williams K.H."/>
            <person name="Hubbard S.S."/>
            <person name="Banfield J.F."/>
        </authorList>
    </citation>
    <scope>NUCLEOTIDE SEQUENCE [LARGE SCALE GENOMIC DNA]</scope>
</reference>
<feature type="coiled-coil region" evidence="1">
    <location>
        <begin position="256"/>
        <end position="317"/>
    </location>
</feature>
<gene>
    <name evidence="3" type="ORF">A2648_01865</name>
</gene>
<dbReference type="Pfam" id="PF02463">
    <property type="entry name" value="SMC_N"/>
    <property type="match status" value="1"/>
</dbReference>
<comment type="caution">
    <text evidence="3">The sequence shown here is derived from an EMBL/GenBank/DDBJ whole genome shotgun (WGS) entry which is preliminary data.</text>
</comment>
<keyword evidence="1" id="KW-0175">Coiled coil</keyword>